<evidence type="ECO:0000313" key="3">
    <source>
        <dbReference type="EMBL" id="BCI52257.1"/>
    </source>
</evidence>
<evidence type="ECO:0000259" key="1">
    <source>
        <dbReference type="Pfam" id="PF01266"/>
    </source>
</evidence>
<dbReference type="RefSeq" id="WP_185295104.1">
    <property type="nucleotide sequence ID" value="NZ_AP023287.1"/>
</dbReference>
<dbReference type="Gene3D" id="3.30.9.10">
    <property type="entry name" value="D-Amino Acid Oxidase, subunit A, domain 2"/>
    <property type="match status" value="1"/>
</dbReference>
<dbReference type="Proteomes" id="UP000515734">
    <property type="component" value="Chromosome"/>
</dbReference>
<dbReference type="InterPro" id="IPR036188">
    <property type="entry name" value="FAD/NAD-bd_sf"/>
</dbReference>
<dbReference type="InterPro" id="IPR041854">
    <property type="entry name" value="BFD-like_2Fe2S-bd_dom_sf"/>
</dbReference>
<dbReference type="Pfam" id="PF04324">
    <property type="entry name" value="Fer2_BFD"/>
    <property type="match status" value="1"/>
</dbReference>
<dbReference type="Pfam" id="PF01266">
    <property type="entry name" value="DAO"/>
    <property type="match status" value="1"/>
</dbReference>
<dbReference type="SUPFAM" id="SSF54373">
    <property type="entry name" value="FAD-linked reductases, C-terminal domain"/>
    <property type="match status" value="1"/>
</dbReference>
<dbReference type="InterPro" id="IPR007419">
    <property type="entry name" value="BFD-like_2Fe2S-bd_dom"/>
</dbReference>
<protein>
    <submittedName>
        <fullName evidence="3">FAD/NAD(P)-binding oxidoreductase</fullName>
    </submittedName>
</protein>
<sequence length="485" mass="51030">MSTQSFDIAVIGAGVIGAAIAAELSRHDRRVVWFEAAHDVAEGASKANSAIAGCGYDLAPGSLESDLILESSEHWESLCRSLDVPFRRIGALSLAFDEGDSESLKNLANQAGAAGVDAEILSGDRLRRAAGTAAPTAVEALHVPAEAIIDPIRLTIGLAKLAVLNGVELRRSTPVTGFWHHPSGNISHVVTPGGAVAVGAVVNAAGVNADRITDAADAEPFTMWPRKGQFMLLDRAVGHLVPKIMSTAPTPETRGIYAIPTTNRTVLIGPTADDRDDRADKSTDADTLDSVWARAQRLLPDRVDRRYVTKTFAGLRPASDRTYRIEVSPKVPNLVHAAGIRSTGVSAAPAVARYVTNLITTEVMTLAPKSAALRDIPPLPRLAEVTTDRAAEEFACDPGSPPDKHPMVVCACEHVTAAEIAAECRGPVPATSLDGVRKRTRAMAGRCQGAYCSVGVSFILSSATGQLPGGIRQGEPGSEWEGAEQ</sequence>
<organism evidence="3 4">
    <name type="scientific">Mycolicibacterium litorale</name>
    <dbReference type="NCBI Taxonomy" id="758802"/>
    <lineage>
        <taxon>Bacteria</taxon>
        <taxon>Bacillati</taxon>
        <taxon>Actinomycetota</taxon>
        <taxon>Actinomycetes</taxon>
        <taxon>Mycobacteriales</taxon>
        <taxon>Mycobacteriaceae</taxon>
        <taxon>Mycolicibacterium</taxon>
    </lineage>
</organism>
<dbReference type="SUPFAM" id="SSF51905">
    <property type="entry name" value="FAD/NAD(P)-binding domain"/>
    <property type="match status" value="1"/>
</dbReference>
<dbReference type="CDD" id="cd19946">
    <property type="entry name" value="GlpA-like_Fer2_BFD-like"/>
    <property type="match status" value="1"/>
</dbReference>
<dbReference type="InterPro" id="IPR052745">
    <property type="entry name" value="G3P_Oxidase/Oxidoreductase"/>
</dbReference>
<dbReference type="PANTHER" id="PTHR42720">
    <property type="entry name" value="GLYCEROL-3-PHOSPHATE DEHYDROGENASE"/>
    <property type="match status" value="1"/>
</dbReference>
<dbReference type="InterPro" id="IPR006076">
    <property type="entry name" value="FAD-dep_OxRdtase"/>
</dbReference>
<reference evidence="3 4" key="1">
    <citation type="submission" date="2020-07" db="EMBL/GenBank/DDBJ databases">
        <title>Complete genome sequence of Mycolicibacterium litorale like strain isolated from cardiac implantable electronic device infection.</title>
        <authorList>
            <person name="Fukano H."/>
            <person name="Miyama H."/>
            <person name="Hoshino Y."/>
        </authorList>
    </citation>
    <scope>NUCLEOTIDE SEQUENCE [LARGE SCALE GENOMIC DNA]</scope>
    <source>
        <strain evidence="3 4">NIIDNTM18</strain>
    </source>
</reference>
<proteinExistence type="predicted"/>
<dbReference type="Gene3D" id="3.50.50.60">
    <property type="entry name" value="FAD/NAD(P)-binding domain"/>
    <property type="match status" value="1"/>
</dbReference>
<accession>A0A6S6P4D2</accession>
<dbReference type="Gene3D" id="1.10.10.1100">
    <property type="entry name" value="BFD-like [2Fe-2S]-binding domain"/>
    <property type="match status" value="1"/>
</dbReference>
<evidence type="ECO:0000259" key="2">
    <source>
        <dbReference type="Pfam" id="PF04324"/>
    </source>
</evidence>
<dbReference type="AlphaFoldDB" id="A0A6S6P4D2"/>
<dbReference type="EMBL" id="AP023287">
    <property type="protein sequence ID" value="BCI52257.1"/>
    <property type="molecule type" value="Genomic_DNA"/>
</dbReference>
<evidence type="ECO:0000313" key="4">
    <source>
        <dbReference type="Proteomes" id="UP000515734"/>
    </source>
</evidence>
<name>A0A6S6P4D2_9MYCO</name>
<feature type="domain" description="FAD dependent oxidoreductase" evidence="1">
    <location>
        <begin position="7"/>
        <end position="358"/>
    </location>
</feature>
<gene>
    <name evidence="3" type="ORF">NIIDNTM18_15350</name>
</gene>
<feature type="domain" description="BFD-like [2Fe-2S]-binding" evidence="2">
    <location>
        <begin position="408"/>
        <end position="459"/>
    </location>
</feature>
<dbReference type="PANTHER" id="PTHR42720:SF1">
    <property type="entry name" value="GLYCEROL 3-PHOSPHATE OXIDASE"/>
    <property type="match status" value="1"/>
</dbReference>